<proteinExistence type="predicted"/>
<dbReference type="OrthoDB" id="1918006at2759"/>
<sequence length="211" mass="23645">MAEEGGRIASKALFADGDNPQQDTAARKKVSRSPLRARAQHSSDNTASDLDNPPLLFKSPRASPDHNLMQQPHMTMKKKEVDGSASPCPAYSPNFISKPNTPRDYWPSMPATAGVLDRPQRFADRDWERVVANGRESNDGTHLIRLLADFIEEFQFGSSGKGEYASWVYDMKSLPAESRHSHQLAGQLRRLADTFEKENSCLSFRGDRRIK</sequence>
<dbReference type="EMBL" id="JABFUD020000005">
    <property type="protein sequence ID" value="KAI5079495.1"/>
    <property type="molecule type" value="Genomic_DNA"/>
</dbReference>
<keyword evidence="3" id="KW-1185">Reference proteome</keyword>
<feature type="compositionally biased region" description="Polar residues" evidence="1">
    <location>
        <begin position="40"/>
        <end position="49"/>
    </location>
</feature>
<evidence type="ECO:0000313" key="3">
    <source>
        <dbReference type="Proteomes" id="UP000886520"/>
    </source>
</evidence>
<evidence type="ECO:0000256" key="1">
    <source>
        <dbReference type="SAM" id="MobiDB-lite"/>
    </source>
</evidence>
<feature type="region of interest" description="Disordered" evidence="1">
    <location>
        <begin position="1"/>
        <end position="68"/>
    </location>
</feature>
<organism evidence="2 3">
    <name type="scientific">Adiantum capillus-veneris</name>
    <name type="common">Maidenhair fern</name>
    <dbReference type="NCBI Taxonomy" id="13818"/>
    <lineage>
        <taxon>Eukaryota</taxon>
        <taxon>Viridiplantae</taxon>
        <taxon>Streptophyta</taxon>
        <taxon>Embryophyta</taxon>
        <taxon>Tracheophyta</taxon>
        <taxon>Polypodiopsida</taxon>
        <taxon>Polypodiidae</taxon>
        <taxon>Polypodiales</taxon>
        <taxon>Pteridineae</taxon>
        <taxon>Pteridaceae</taxon>
        <taxon>Vittarioideae</taxon>
        <taxon>Adiantum</taxon>
    </lineage>
</organism>
<name>A0A9D4ZNQ8_ADICA</name>
<comment type="caution">
    <text evidence="2">The sequence shown here is derived from an EMBL/GenBank/DDBJ whole genome shotgun (WGS) entry which is preliminary data.</text>
</comment>
<dbReference type="Proteomes" id="UP000886520">
    <property type="component" value="Chromosome 5"/>
</dbReference>
<accession>A0A9D4ZNQ8</accession>
<protein>
    <submittedName>
        <fullName evidence="2">Uncharacterized protein</fullName>
    </submittedName>
</protein>
<gene>
    <name evidence="2" type="ORF">GOP47_0004974</name>
</gene>
<evidence type="ECO:0000313" key="2">
    <source>
        <dbReference type="EMBL" id="KAI5079495.1"/>
    </source>
</evidence>
<reference evidence="2 3" key="1">
    <citation type="submission" date="2021-01" db="EMBL/GenBank/DDBJ databases">
        <title>Adiantum capillus-veneris genome.</title>
        <authorList>
            <person name="Fang Y."/>
            <person name="Liao Q."/>
        </authorList>
    </citation>
    <scope>NUCLEOTIDE SEQUENCE [LARGE SCALE GENOMIC DNA]</scope>
    <source>
        <strain evidence="2">H3</strain>
        <tissue evidence="2">Leaf</tissue>
    </source>
</reference>
<dbReference type="AlphaFoldDB" id="A0A9D4ZNQ8"/>